<evidence type="ECO:0000313" key="2">
    <source>
        <dbReference type="EMBL" id="SBV33638.1"/>
    </source>
</evidence>
<name>A0A1Y5PUH2_9SPHN</name>
<protein>
    <submittedName>
        <fullName evidence="2">Uncharacterized protein</fullName>
    </submittedName>
</protein>
<feature type="compositionally biased region" description="Basic residues" evidence="1">
    <location>
        <begin position="41"/>
        <end position="52"/>
    </location>
</feature>
<feature type="region of interest" description="Disordered" evidence="1">
    <location>
        <begin position="41"/>
        <end position="61"/>
    </location>
</feature>
<dbReference type="AlphaFoldDB" id="A0A1Y5PUH2"/>
<evidence type="ECO:0000256" key="1">
    <source>
        <dbReference type="SAM" id="MobiDB-lite"/>
    </source>
</evidence>
<sequence>MIGFAGRLFSFVIPAKAGIQLLPIVRDLLRAFASLRESLKISRKGAKARRGNKAGFPPSRE</sequence>
<organism evidence="2">
    <name type="scientific">uncultured Sphingopyxis sp</name>
    <dbReference type="NCBI Taxonomy" id="310581"/>
    <lineage>
        <taxon>Bacteria</taxon>
        <taxon>Pseudomonadati</taxon>
        <taxon>Pseudomonadota</taxon>
        <taxon>Alphaproteobacteria</taxon>
        <taxon>Sphingomonadales</taxon>
        <taxon>Sphingomonadaceae</taxon>
        <taxon>Sphingopyxis</taxon>
        <taxon>environmental samples</taxon>
    </lineage>
</organism>
<proteinExistence type="predicted"/>
<accession>A0A1Y5PUH2</accession>
<gene>
    <name evidence="2" type="ORF">SPPYR_2518</name>
</gene>
<dbReference type="KEGG" id="sphu:SPPYR_2518"/>
<reference evidence="2" key="1">
    <citation type="submission" date="2016-03" db="EMBL/GenBank/DDBJ databases">
        <authorList>
            <person name="Ploux O."/>
        </authorList>
    </citation>
    <scope>NUCLEOTIDE SEQUENCE</scope>
    <source>
        <strain evidence="2">UC10</strain>
    </source>
</reference>
<dbReference type="EMBL" id="LT598653">
    <property type="protein sequence ID" value="SBV33638.1"/>
    <property type="molecule type" value="Genomic_DNA"/>
</dbReference>